<evidence type="ECO:0000313" key="3">
    <source>
        <dbReference type="EMBL" id="UYV61077.1"/>
    </source>
</evidence>
<dbReference type="SUPFAM" id="SSF46966">
    <property type="entry name" value="Spectrin repeat"/>
    <property type="match status" value="1"/>
</dbReference>
<dbReference type="EMBL" id="CP092863">
    <property type="protein sequence ID" value="UYV61077.1"/>
    <property type="molecule type" value="Genomic_DNA"/>
</dbReference>
<gene>
    <name evidence="3" type="ORF">LAZ67_1003326</name>
</gene>
<evidence type="ECO:0000313" key="4">
    <source>
        <dbReference type="Proteomes" id="UP001235939"/>
    </source>
</evidence>
<feature type="region of interest" description="Disordered" evidence="1">
    <location>
        <begin position="168"/>
        <end position="208"/>
    </location>
</feature>
<dbReference type="CDD" id="cd00176">
    <property type="entry name" value="SPEC"/>
    <property type="match status" value="1"/>
</dbReference>
<keyword evidence="4" id="KW-1185">Reference proteome</keyword>
<reference evidence="3 4" key="1">
    <citation type="submission" date="2022-01" db="EMBL/GenBank/DDBJ databases">
        <title>A chromosomal length assembly of Cordylochernes scorpioides.</title>
        <authorList>
            <person name="Zeh D."/>
            <person name="Zeh J."/>
        </authorList>
    </citation>
    <scope>NUCLEOTIDE SEQUENCE [LARGE SCALE GENOMIC DNA]</scope>
    <source>
        <strain evidence="3">IN4F17</strain>
        <tissue evidence="3">Whole Body</tissue>
    </source>
</reference>
<dbReference type="Gene3D" id="1.20.58.60">
    <property type="match status" value="1"/>
</dbReference>
<proteinExistence type="predicted"/>
<protein>
    <submittedName>
        <fullName evidence="3">SPTBN5</fullName>
    </submittedName>
</protein>
<sequence length="208" mass="23224">MLLLVRNCLLARVILLVSQLAFISEGHSPIRHHGCLTVGIPCVQLTSLQEHGIKLLQQNHFESELIRRRLDEVIARMLGTDGPASGSSALSRRHKLADALLYSQFIRDSTEASAWLREKQKKLEAADQATSSADPATLEEKMKKLQKHQAFQSELSAPCFKHQCYQTERRAATEQAARSQHRREAAVGQPAEPMGQPAGERQQREAEA</sequence>
<feature type="chain" id="PRO_5045189718" evidence="2">
    <location>
        <begin position="27"/>
        <end position="208"/>
    </location>
</feature>
<organism evidence="3 4">
    <name type="scientific">Cordylochernes scorpioides</name>
    <dbReference type="NCBI Taxonomy" id="51811"/>
    <lineage>
        <taxon>Eukaryota</taxon>
        <taxon>Metazoa</taxon>
        <taxon>Ecdysozoa</taxon>
        <taxon>Arthropoda</taxon>
        <taxon>Chelicerata</taxon>
        <taxon>Arachnida</taxon>
        <taxon>Pseudoscorpiones</taxon>
        <taxon>Cheliferoidea</taxon>
        <taxon>Chernetidae</taxon>
        <taxon>Cordylochernes</taxon>
    </lineage>
</organism>
<name>A0ABY6JWS3_9ARAC</name>
<accession>A0ABY6JWS3</accession>
<evidence type="ECO:0000256" key="1">
    <source>
        <dbReference type="SAM" id="MobiDB-lite"/>
    </source>
</evidence>
<evidence type="ECO:0000256" key="2">
    <source>
        <dbReference type="SAM" id="SignalP"/>
    </source>
</evidence>
<keyword evidence="2" id="KW-0732">Signal</keyword>
<dbReference type="InterPro" id="IPR018159">
    <property type="entry name" value="Spectrin/alpha-actinin"/>
</dbReference>
<feature type="signal peptide" evidence="2">
    <location>
        <begin position="1"/>
        <end position="26"/>
    </location>
</feature>
<dbReference type="Proteomes" id="UP001235939">
    <property type="component" value="Chromosome 01"/>
</dbReference>